<dbReference type="RefSeq" id="WP_131450275.1">
    <property type="nucleotide sequence ID" value="NZ_SJZI01000050.1"/>
</dbReference>
<dbReference type="EMBL" id="SJZI01000050">
    <property type="protein sequence ID" value="TCJ12519.1"/>
    <property type="molecule type" value="Genomic_DNA"/>
</dbReference>
<accession>A0A4R1B8R0</accession>
<dbReference type="OrthoDB" id="9853866at2"/>
<evidence type="ECO:0000313" key="1">
    <source>
        <dbReference type="EMBL" id="TCJ12519.1"/>
    </source>
</evidence>
<evidence type="ECO:0000313" key="2">
    <source>
        <dbReference type="Proteomes" id="UP000295334"/>
    </source>
</evidence>
<comment type="caution">
    <text evidence="1">The sequence shown here is derived from an EMBL/GenBank/DDBJ whole genome shotgun (WGS) entry which is preliminary data.</text>
</comment>
<gene>
    <name evidence="1" type="ORF">EPD60_14685</name>
</gene>
<proteinExistence type="predicted"/>
<keyword evidence="2" id="KW-1185">Reference proteome</keyword>
<dbReference type="PROSITE" id="PS51257">
    <property type="entry name" value="PROKAR_LIPOPROTEIN"/>
    <property type="match status" value="1"/>
</dbReference>
<reference evidence="1 2" key="1">
    <citation type="submission" date="2019-03" db="EMBL/GenBank/DDBJ databases">
        <authorList>
            <person name="Kim M.K.M."/>
        </authorList>
    </citation>
    <scope>NUCLEOTIDE SEQUENCE [LARGE SCALE GENOMIC DNA]</scope>
    <source>
        <strain evidence="1 2">17J68-12</strain>
    </source>
</reference>
<sequence length="160" mass="17958">MKTHFLLLPAALVAVFSCTKPIYSDERVQERVVSLYFRDSTSNALLIGRSGEPFHADSIQVVEAPNRPYYGTETGYGQDRDTAGKFGVTFVYYTGSTKATDDDLTPVAFDKTYFIQLSRTDADTVRFEKAAGADVRLSWNGRFVQELPRNEILVKATIRK</sequence>
<protein>
    <submittedName>
        <fullName evidence="1">Uncharacterized protein</fullName>
    </submittedName>
</protein>
<organism evidence="1 2">
    <name type="scientific">Flaviaesturariibacter flavus</name>
    <dbReference type="NCBI Taxonomy" id="2502780"/>
    <lineage>
        <taxon>Bacteria</taxon>
        <taxon>Pseudomonadati</taxon>
        <taxon>Bacteroidota</taxon>
        <taxon>Chitinophagia</taxon>
        <taxon>Chitinophagales</taxon>
        <taxon>Chitinophagaceae</taxon>
        <taxon>Flaviaestuariibacter</taxon>
    </lineage>
</organism>
<dbReference type="AlphaFoldDB" id="A0A4R1B8R0"/>
<dbReference type="Proteomes" id="UP000295334">
    <property type="component" value="Unassembled WGS sequence"/>
</dbReference>
<name>A0A4R1B8R0_9BACT</name>